<dbReference type="InterPro" id="IPR036397">
    <property type="entry name" value="RNaseH_sf"/>
</dbReference>
<evidence type="ECO:0008006" key="3">
    <source>
        <dbReference type="Google" id="ProtNLM"/>
    </source>
</evidence>
<dbReference type="AlphaFoldDB" id="A0A0G3XAB4"/>
<proteinExistence type="predicted"/>
<evidence type="ECO:0000313" key="1">
    <source>
        <dbReference type="EMBL" id="AKM07519.1"/>
    </source>
</evidence>
<dbReference type="Proteomes" id="UP000037643">
    <property type="component" value="Chromosome"/>
</dbReference>
<name>A0A0G3XAB4_9SPHN</name>
<organism evidence="1 2">
    <name type="scientific">Pelagerythrobacter marensis</name>
    <dbReference type="NCBI Taxonomy" id="543877"/>
    <lineage>
        <taxon>Bacteria</taxon>
        <taxon>Pseudomonadati</taxon>
        <taxon>Pseudomonadota</taxon>
        <taxon>Alphaproteobacteria</taxon>
        <taxon>Sphingomonadales</taxon>
        <taxon>Erythrobacteraceae</taxon>
        <taxon>Pelagerythrobacter</taxon>
    </lineage>
</organism>
<accession>A0A0G3XAB4</accession>
<dbReference type="GO" id="GO:0003676">
    <property type="term" value="F:nucleic acid binding"/>
    <property type="evidence" value="ECO:0007669"/>
    <property type="project" value="InterPro"/>
</dbReference>
<reference evidence="1 2" key="1">
    <citation type="submission" date="2015-06" db="EMBL/GenBank/DDBJ databases">
        <authorList>
            <person name="Kim K.M."/>
        </authorList>
    </citation>
    <scope>NUCLEOTIDE SEQUENCE [LARGE SCALE GENOMIC DNA]</scope>
    <source>
        <strain evidence="1 2">KCTC 22370</strain>
    </source>
</reference>
<dbReference type="PATRIC" id="fig|543877.4.peg.1473"/>
<dbReference type="Gene3D" id="3.30.420.10">
    <property type="entry name" value="Ribonuclease H-like superfamily/Ribonuclease H"/>
    <property type="match status" value="1"/>
</dbReference>
<keyword evidence="2" id="KW-1185">Reference proteome</keyword>
<dbReference type="KEGG" id="amx:AM2010_1448"/>
<sequence length="388" mass="42263">MPGLGSIIARRRSVTVSHPVLRDIRDRMISCGGMTNMDDIARDPRWLKLPAGRRQRALRRHEALLEYREGPENMDRAQIAADKAGMSLSSLYKLLPKWEGPAGPDIWALVPYARSTYLGQPRLDPETERTLHSLIEEAVADGVRGTVGISGEVVSRWPDAGPAMPASSTIRDHVDSRGGFASVEKGTISLNTGRHAQETADTATTYGEVLVIDHSAIDLFLDHRKAPRRATITLALDLFSASIAGACISERAPDPALVVAALDDAGRRSSQSGGTAIKPRLLFSATNGEGWRALVEKIGQRGLTAKVRWGTRLHFGGPIRRIVGTKLTDLRLLSRKSHSRSAAKDRFDPAVHALVTLEEARLVLNDAIDRFNSERLKGQSTVPIDTGC</sequence>
<dbReference type="EMBL" id="CP011805">
    <property type="protein sequence ID" value="AKM07519.1"/>
    <property type="molecule type" value="Genomic_DNA"/>
</dbReference>
<protein>
    <recommendedName>
        <fullName evidence="3">Integrase catalytic domain-containing protein</fullName>
    </recommendedName>
</protein>
<gene>
    <name evidence="1" type="ORF">AM2010_1448</name>
</gene>
<evidence type="ECO:0000313" key="2">
    <source>
        <dbReference type="Proteomes" id="UP000037643"/>
    </source>
</evidence>